<evidence type="ECO:0000259" key="2">
    <source>
        <dbReference type="Pfam" id="PF11181"/>
    </source>
</evidence>
<evidence type="ECO:0000313" key="3">
    <source>
        <dbReference type="EMBL" id="EHJ08895.1"/>
    </source>
</evidence>
<dbReference type="InterPro" id="IPR025889">
    <property type="entry name" value="GSP17M-like_dom"/>
</dbReference>
<reference evidence="3 4" key="1">
    <citation type="journal article" date="2012" name="BMC Genomics">
        <title>Comparative genomic analysis of the genus Staphylococcus including Staphylococcus aureus and its newly described sister species Staphylococcus simiae.</title>
        <authorList>
            <person name="Suzuki H."/>
            <person name="Lefebure T."/>
            <person name="Pavinski Bitar P."/>
            <person name="Stanhope M.J."/>
        </authorList>
    </citation>
    <scope>NUCLEOTIDE SEQUENCE [LARGE SCALE GENOMIC DNA]</scope>
    <source>
        <strain evidence="3 4">CCM 7213</strain>
    </source>
</reference>
<feature type="domain" description="General stress protein 17M-like" evidence="2">
    <location>
        <begin position="3"/>
        <end position="93"/>
    </location>
</feature>
<evidence type="ECO:0000313" key="4">
    <source>
        <dbReference type="Proteomes" id="UP000005413"/>
    </source>
</evidence>
<keyword evidence="4" id="KW-1185">Reference proteome</keyword>
<dbReference type="PATRIC" id="fig|911238.3.peg.342"/>
<dbReference type="Pfam" id="PF11181">
    <property type="entry name" value="YflT"/>
    <property type="match status" value="1"/>
</dbReference>
<accession>G5JG05</accession>
<comment type="caution">
    <text evidence="3">The sequence shown here is derived from an EMBL/GenBank/DDBJ whole genome shotgun (WGS) entry which is preliminary data.</text>
</comment>
<gene>
    <name evidence="3" type="ORF">SS7213T_01848</name>
</gene>
<name>G5JG05_9STAP</name>
<organism evidence="3 4">
    <name type="scientific">Staphylococcus simiae CCM 7213 = CCUG 51256</name>
    <dbReference type="NCBI Taxonomy" id="911238"/>
    <lineage>
        <taxon>Bacteria</taxon>
        <taxon>Bacillati</taxon>
        <taxon>Bacillota</taxon>
        <taxon>Bacilli</taxon>
        <taxon>Bacillales</taxon>
        <taxon>Staphylococcaceae</taxon>
        <taxon>Staphylococcus</taxon>
    </lineage>
</organism>
<proteinExistence type="inferred from homology"/>
<dbReference type="EMBL" id="AEUN01000034">
    <property type="protein sequence ID" value="EHJ08895.1"/>
    <property type="molecule type" value="Genomic_DNA"/>
</dbReference>
<comment type="similarity">
    <text evidence="1">Belongs to the UPF0355 family.</text>
</comment>
<protein>
    <recommendedName>
        <fullName evidence="2">General stress protein 17M-like domain-containing protein</fullName>
    </recommendedName>
</protein>
<dbReference type="AlphaFoldDB" id="G5JG05"/>
<sequence length="98" mass="11092">MAEVTVLNTIGELYNAINEKKAQGYSESEMSVITKNKLHLNDLHDSEISLIATSGSFSDRTSKLLTGEDGERAVLTRYNFNPDEIANYKQQILDKKYY</sequence>
<dbReference type="Proteomes" id="UP000005413">
    <property type="component" value="Unassembled WGS sequence"/>
</dbReference>
<evidence type="ECO:0000256" key="1">
    <source>
        <dbReference type="ARBA" id="ARBA00008128"/>
    </source>
</evidence>